<dbReference type="Proteomes" id="UP000030848">
    <property type="component" value="Unassembled WGS sequence"/>
</dbReference>
<evidence type="ECO:0000313" key="1">
    <source>
        <dbReference type="EMBL" id="KHF45662.1"/>
    </source>
</evidence>
<protein>
    <submittedName>
        <fullName evidence="1">Uncharacterized protein</fullName>
    </submittedName>
</protein>
<dbReference type="EMBL" id="JRZE01000002">
    <property type="protein sequence ID" value="KHF45662.1"/>
    <property type="molecule type" value="Genomic_DNA"/>
</dbReference>
<evidence type="ECO:0000313" key="2">
    <source>
        <dbReference type="Proteomes" id="UP000030848"/>
    </source>
</evidence>
<organism evidence="1 2">
    <name type="scientific">Saccharomonospora viridis</name>
    <dbReference type="NCBI Taxonomy" id="1852"/>
    <lineage>
        <taxon>Bacteria</taxon>
        <taxon>Bacillati</taxon>
        <taxon>Actinomycetota</taxon>
        <taxon>Actinomycetes</taxon>
        <taxon>Pseudonocardiales</taxon>
        <taxon>Pseudonocardiaceae</taxon>
        <taxon>Saccharomonospora</taxon>
    </lineage>
</organism>
<dbReference type="AlphaFoldDB" id="A0A837DEC1"/>
<reference evidence="1 2" key="1">
    <citation type="submission" date="2014-10" db="EMBL/GenBank/DDBJ databases">
        <title>Genome sequence of Micropolyspora internatus JCM3315.</title>
        <authorList>
            <person name="Shin S.-K."/>
            <person name="Yi H."/>
        </authorList>
    </citation>
    <scope>NUCLEOTIDE SEQUENCE [LARGE SCALE GENOMIC DNA]</scope>
    <source>
        <strain evidence="1 2">JCM 3315</strain>
    </source>
</reference>
<gene>
    <name evidence="1" type="ORF">MINT15_08790</name>
</gene>
<accession>A0A837DEC1</accession>
<name>A0A837DEC1_9PSEU</name>
<sequence length="55" mass="5686">MQVTAIEMVRRLPTTRAVCSQAKIPDIVDGACESHTAQGNTSLRAGSAMAVGAGR</sequence>
<proteinExistence type="predicted"/>
<comment type="caution">
    <text evidence="1">The sequence shown here is derived from an EMBL/GenBank/DDBJ whole genome shotgun (WGS) entry which is preliminary data.</text>
</comment>